<comment type="caution">
    <text evidence="1">The sequence shown here is derived from an EMBL/GenBank/DDBJ whole genome shotgun (WGS) entry which is preliminary data.</text>
</comment>
<proteinExistence type="predicted"/>
<evidence type="ECO:0000313" key="2">
    <source>
        <dbReference type="Proteomes" id="UP000565576"/>
    </source>
</evidence>
<dbReference type="Proteomes" id="UP000565576">
    <property type="component" value="Unassembled WGS sequence"/>
</dbReference>
<sequence>MLRPAAVSLTLFRPVKDFVVDWPRTVFDMIEGRNLLGL</sequence>
<dbReference type="AlphaFoldDB" id="A0A7X0MFE1"/>
<protein>
    <submittedName>
        <fullName evidence="1">Uncharacterized protein</fullName>
    </submittedName>
</protein>
<gene>
    <name evidence="1" type="ORF">GGD46_005984</name>
</gene>
<accession>A0A7X0MFE1</accession>
<reference evidence="1 2" key="1">
    <citation type="submission" date="2020-08" db="EMBL/GenBank/DDBJ databases">
        <title>Genomic Encyclopedia of Type Strains, Phase IV (KMG-V): Genome sequencing to study the core and pangenomes of soil and plant-associated prokaryotes.</title>
        <authorList>
            <person name="Whitman W."/>
        </authorList>
    </citation>
    <scope>NUCLEOTIDE SEQUENCE [LARGE SCALE GENOMIC DNA]</scope>
    <source>
        <strain evidence="1 2">SEMIA 4060</strain>
    </source>
</reference>
<evidence type="ECO:0000313" key="1">
    <source>
        <dbReference type="EMBL" id="MBB6488664.1"/>
    </source>
</evidence>
<organism evidence="1 2">
    <name type="scientific">Rhizobium lusitanum</name>
    <dbReference type="NCBI Taxonomy" id="293958"/>
    <lineage>
        <taxon>Bacteria</taxon>
        <taxon>Pseudomonadati</taxon>
        <taxon>Pseudomonadota</taxon>
        <taxon>Alphaproteobacteria</taxon>
        <taxon>Hyphomicrobiales</taxon>
        <taxon>Rhizobiaceae</taxon>
        <taxon>Rhizobium/Agrobacterium group</taxon>
        <taxon>Rhizobium</taxon>
    </lineage>
</organism>
<dbReference type="EMBL" id="JACHBG010000025">
    <property type="protein sequence ID" value="MBB6488664.1"/>
    <property type="molecule type" value="Genomic_DNA"/>
</dbReference>
<name>A0A7X0MFE1_9HYPH</name>